<organism evidence="2 3">
    <name type="scientific">Eumeta variegata</name>
    <name type="common">Bagworm moth</name>
    <name type="synonym">Eumeta japonica</name>
    <dbReference type="NCBI Taxonomy" id="151549"/>
    <lineage>
        <taxon>Eukaryota</taxon>
        <taxon>Metazoa</taxon>
        <taxon>Ecdysozoa</taxon>
        <taxon>Arthropoda</taxon>
        <taxon>Hexapoda</taxon>
        <taxon>Insecta</taxon>
        <taxon>Pterygota</taxon>
        <taxon>Neoptera</taxon>
        <taxon>Endopterygota</taxon>
        <taxon>Lepidoptera</taxon>
        <taxon>Glossata</taxon>
        <taxon>Ditrysia</taxon>
        <taxon>Tineoidea</taxon>
        <taxon>Psychidae</taxon>
        <taxon>Oiketicinae</taxon>
        <taxon>Eumeta</taxon>
    </lineage>
</organism>
<keyword evidence="3" id="KW-1185">Reference proteome</keyword>
<evidence type="ECO:0000256" key="1">
    <source>
        <dbReference type="SAM" id="MobiDB-lite"/>
    </source>
</evidence>
<evidence type="ECO:0000313" key="3">
    <source>
        <dbReference type="Proteomes" id="UP000299102"/>
    </source>
</evidence>
<dbReference type="Proteomes" id="UP000299102">
    <property type="component" value="Unassembled WGS sequence"/>
</dbReference>
<name>A0A4C1T4W9_EUMVA</name>
<evidence type="ECO:0000313" key="2">
    <source>
        <dbReference type="EMBL" id="GBP08507.1"/>
    </source>
</evidence>
<sequence length="197" mass="21589">MAHPQENADSHIHQGIRSVRNNRQMRSQPRYVNCCHAISKATRIRVGLPGKKNYTKAAPRRPLNLSQRESFRNEYFEWSKFGWAKWAGLAANCALTIKGYRLRPGVQLSLNENSPQKLGAARPVLQVPCDTRIHGAVLCSCRGDGCIVPSKFIISPHLVLESRAGGAVGAGGRRAARGGRRAARGASSEDVNSVRSH</sequence>
<proteinExistence type="predicted"/>
<accession>A0A4C1T4W9</accession>
<dbReference type="OrthoDB" id="19300at2759"/>
<comment type="caution">
    <text evidence="2">The sequence shown here is derived from an EMBL/GenBank/DDBJ whole genome shotgun (WGS) entry which is preliminary data.</text>
</comment>
<feature type="compositionally biased region" description="Basic residues" evidence="1">
    <location>
        <begin position="174"/>
        <end position="183"/>
    </location>
</feature>
<feature type="region of interest" description="Disordered" evidence="1">
    <location>
        <begin position="168"/>
        <end position="197"/>
    </location>
</feature>
<dbReference type="EMBL" id="BGZK01000031">
    <property type="protein sequence ID" value="GBP08507.1"/>
    <property type="molecule type" value="Genomic_DNA"/>
</dbReference>
<dbReference type="AlphaFoldDB" id="A0A4C1T4W9"/>
<reference evidence="2 3" key="1">
    <citation type="journal article" date="2019" name="Commun. Biol.">
        <title>The bagworm genome reveals a unique fibroin gene that provides high tensile strength.</title>
        <authorList>
            <person name="Kono N."/>
            <person name="Nakamura H."/>
            <person name="Ohtoshi R."/>
            <person name="Tomita M."/>
            <person name="Numata K."/>
            <person name="Arakawa K."/>
        </authorList>
    </citation>
    <scope>NUCLEOTIDE SEQUENCE [LARGE SCALE GENOMIC DNA]</scope>
</reference>
<gene>
    <name evidence="2" type="ORF">EVAR_77187_1</name>
</gene>
<protein>
    <submittedName>
        <fullName evidence="2">Uncharacterized protein</fullName>
    </submittedName>
</protein>